<organism evidence="3 4">
    <name type="scientific">Prescottella agglutinans</name>
    <dbReference type="NCBI Taxonomy" id="1644129"/>
    <lineage>
        <taxon>Bacteria</taxon>
        <taxon>Bacillati</taxon>
        <taxon>Actinomycetota</taxon>
        <taxon>Actinomycetes</taxon>
        <taxon>Mycobacteriales</taxon>
        <taxon>Nocardiaceae</taxon>
        <taxon>Prescottella</taxon>
    </lineage>
</organism>
<dbReference type="EMBL" id="RKLP01000006">
    <property type="protein sequence ID" value="RVW09166.1"/>
    <property type="molecule type" value="Genomic_DNA"/>
</dbReference>
<comment type="caution">
    <text evidence="3">The sequence shown here is derived from an EMBL/GenBank/DDBJ whole genome shotgun (WGS) entry which is preliminary data.</text>
</comment>
<evidence type="ECO:0000313" key="4">
    <source>
        <dbReference type="Proteomes" id="UP000286208"/>
    </source>
</evidence>
<keyword evidence="2" id="KW-0812">Transmembrane</keyword>
<evidence type="ECO:0000256" key="1">
    <source>
        <dbReference type="SAM" id="MobiDB-lite"/>
    </source>
</evidence>
<proteinExistence type="predicted"/>
<dbReference type="RefSeq" id="WP_127916591.1">
    <property type="nucleotide sequence ID" value="NZ_RKLP01000006.1"/>
</dbReference>
<protein>
    <submittedName>
        <fullName evidence="3">TIGR02234 family membrane protein</fullName>
    </submittedName>
</protein>
<gene>
    <name evidence="3" type="ORF">EGT67_13585</name>
</gene>
<keyword evidence="2" id="KW-1133">Transmembrane helix</keyword>
<evidence type="ECO:0000313" key="3">
    <source>
        <dbReference type="EMBL" id="RVW09166.1"/>
    </source>
</evidence>
<feature type="compositionally biased region" description="Acidic residues" evidence="1">
    <location>
        <begin position="200"/>
        <end position="214"/>
    </location>
</feature>
<sequence length="240" mass="24061">MSENRTGGRRAVGIAALLLAVAAVCLWGSSRMTWVTVTSSDGLGEDRVTSLDGGTWAAATTPLALVLVAAIAAAFAVRGWMVRVLGVLVAVVAVVAAIPAVGLLTGGASNERAADIAGFERVGTEVTATDVSTAPALLVLLGSVAALAAAVVLIRKPAATGGLSSKYDSPAARREAAAKRESDGGKPDEQTQRMLWDALDAGEDPTVDGADEDPTSGGSTPRAGDVSKDTGPAGTRPEGE</sequence>
<feature type="compositionally biased region" description="Basic and acidic residues" evidence="1">
    <location>
        <begin position="171"/>
        <end position="191"/>
    </location>
</feature>
<dbReference type="Pfam" id="PF09534">
    <property type="entry name" value="Trp_oprn_chp"/>
    <property type="match status" value="1"/>
</dbReference>
<keyword evidence="2" id="KW-0472">Membrane</keyword>
<evidence type="ECO:0000256" key="2">
    <source>
        <dbReference type="SAM" id="Phobius"/>
    </source>
</evidence>
<dbReference type="AlphaFoldDB" id="A0A438BDT1"/>
<dbReference type="Proteomes" id="UP000286208">
    <property type="component" value="Unassembled WGS sequence"/>
</dbReference>
<accession>A0A438BDT1</accession>
<name>A0A438BDT1_9NOCA</name>
<keyword evidence="4" id="KW-1185">Reference proteome</keyword>
<dbReference type="InterPro" id="IPR011746">
    <property type="entry name" value="Trp_synth-assoc_CHP"/>
</dbReference>
<feature type="transmembrane region" description="Helical" evidence="2">
    <location>
        <begin position="134"/>
        <end position="154"/>
    </location>
</feature>
<feature type="transmembrane region" description="Helical" evidence="2">
    <location>
        <begin position="84"/>
        <end position="104"/>
    </location>
</feature>
<dbReference type="OrthoDB" id="4372702at2"/>
<dbReference type="InterPro" id="IPR019051">
    <property type="entry name" value="Trp_biosyn_TM_oprn/chp"/>
</dbReference>
<dbReference type="NCBIfam" id="TIGR02234">
    <property type="entry name" value="trp_oprn_chp"/>
    <property type="match status" value="1"/>
</dbReference>
<reference evidence="3 4" key="1">
    <citation type="submission" date="2018-11" db="EMBL/GenBank/DDBJ databases">
        <title>Rhodococcus spongicola sp. nov. and Rhodococcus xishaensis sp. nov. from marine sponges.</title>
        <authorList>
            <person name="Li L."/>
            <person name="Lin H.W."/>
        </authorList>
    </citation>
    <scope>NUCLEOTIDE SEQUENCE [LARGE SCALE GENOMIC DNA]</scope>
    <source>
        <strain evidence="3 4">CCTCC AB2014297</strain>
    </source>
</reference>
<feature type="transmembrane region" description="Helical" evidence="2">
    <location>
        <begin position="55"/>
        <end position="77"/>
    </location>
</feature>
<feature type="region of interest" description="Disordered" evidence="1">
    <location>
        <begin position="163"/>
        <end position="240"/>
    </location>
</feature>